<proteinExistence type="predicted"/>
<protein>
    <submittedName>
        <fullName evidence="1">Sporulation protein YabP</fullName>
    </submittedName>
</protein>
<name>A0ABT9XIL6_9BACL</name>
<dbReference type="InterPro" id="IPR012504">
    <property type="entry name" value="Spore_YabP"/>
</dbReference>
<dbReference type="InterPro" id="IPR038705">
    <property type="entry name" value="YabP_sf"/>
</dbReference>
<evidence type="ECO:0000313" key="1">
    <source>
        <dbReference type="EMBL" id="MDQ0190150.1"/>
    </source>
</evidence>
<organism evidence="1 2">
    <name type="scientific">Alicyclobacillus cycloheptanicus</name>
    <dbReference type="NCBI Taxonomy" id="1457"/>
    <lineage>
        <taxon>Bacteria</taxon>
        <taxon>Bacillati</taxon>
        <taxon>Bacillota</taxon>
        <taxon>Bacilli</taxon>
        <taxon>Bacillales</taxon>
        <taxon>Alicyclobacillaceae</taxon>
        <taxon>Alicyclobacillus</taxon>
    </lineage>
</organism>
<reference evidence="1 2" key="1">
    <citation type="submission" date="2023-07" db="EMBL/GenBank/DDBJ databases">
        <title>Genomic Encyclopedia of Type Strains, Phase IV (KMG-IV): sequencing the most valuable type-strain genomes for metagenomic binning, comparative biology and taxonomic classification.</title>
        <authorList>
            <person name="Goeker M."/>
        </authorList>
    </citation>
    <scope>NUCLEOTIDE SEQUENCE [LARGE SCALE GENOMIC DNA]</scope>
    <source>
        <strain evidence="1 2">DSM 4006</strain>
    </source>
</reference>
<dbReference type="Pfam" id="PF07873">
    <property type="entry name" value="YabP"/>
    <property type="match status" value="1"/>
</dbReference>
<sequence length="88" mass="9536">MSSEANHDIRITGRKQVEVTGISSVESFDASAFVLTTAAGPLHIQGTNLHMKHLDLQAGVVVIEGTLVALEYAAQRGKKRRLVGRILR</sequence>
<accession>A0ABT9XIL6</accession>
<comment type="caution">
    <text evidence="1">The sequence shown here is derived from an EMBL/GenBank/DDBJ whole genome shotgun (WGS) entry which is preliminary data.</text>
</comment>
<dbReference type="EMBL" id="JAUSTP010000015">
    <property type="protein sequence ID" value="MDQ0190150.1"/>
    <property type="molecule type" value="Genomic_DNA"/>
</dbReference>
<dbReference type="Gene3D" id="2.60.40.2000">
    <property type="match status" value="1"/>
</dbReference>
<dbReference type="InterPro" id="IPR022476">
    <property type="entry name" value="Spore_YabP/YqfC"/>
</dbReference>
<gene>
    <name evidence="1" type="ORF">J2S03_002013</name>
</gene>
<dbReference type="PIRSF" id="PIRSF011576">
    <property type="entry name" value="YabP"/>
    <property type="match status" value="1"/>
</dbReference>
<dbReference type="Proteomes" id="UP001232973">
    <property type="component" value="Unassembled WGS sequence"/>
</dbReference>
<evidence type="ECO:0000313" key="2">
    <source>
        <dbReference type="Proteomes" id="UP001232973"/>
    </source>
</evidence>
<dbReference type="NCBIfam" id="TIGR02892">
    <property type="entry name" value="spore_yabP"/>
    <property type="match status" value="1"/>
</dbReference>
<dbReference type="RefSeq" id="WP_274457392.1">
    <property type="nucleotide sequence ID" value="NZ_CP067097.1"/>
</dbReference>
<keyword evidence="2" id="KW-1185">Reference proteome</keyword>